<dbReference type="EMBL" id="BAAABX010000023">
    <property type="protein sequence ID" value="GAA0400974.1"/>
    <property type="molecule type" value="Genomic_DNA"/>
</dbReference>
<name>A0ABP3IFB1_9ACTN</name>
<accession>A0ABP3IFB1</accession>
<dbReference type="InterPro" id="IPR035992">
    <property type="entry name" value="Ricin_B-like_lectins"/>
</dbReference>
<dbReference type="Proteomes" id="UP001500879">
    <property type="component" value="Unassembled WGS sequence"/>
</dbReference>
<dbReference type="SUPFAM" id="SSF50370">
    <property type="entry name" value="Ricin B-like lectins"/>
    <property type="match status" value="1"/>
</dbReference>
<reference evidence="4" key="1">
    <citation type="journal article" date="2019" name="Int. J. Syst. Evol. Microbiol.">
        <title>The Global Catalogue of Microorganisms (GCM) 10K type strain sequencing project: providing services to taxonomists for standard genome sequencing and annotation.</title>
        <authorList>
            <consortium name="The Broad Institute Genomics Platform"/>
            <consortium name="The Broad Institute Genome Sequencing Center for Infectious Disease"/>
            <person name="Wu L."/>
            <person name="Ma J."/>
        </authorList>
    </citation>
    <scope>NUCLEOTIDE SEQUENCE [LARGE SCALE GENOMIC DNA]</scope>
    <source>
        <strain evidence="4">JCM 4788</strain>
    </source>
</reference>
<keyword evidence="4" id="KW-1185">Reference proteome</keyword>
<evidence type="ECO:0000259" key="2">
    <source>
        <dbReference type="SMART" id="SM00458"/>
    </source>
</evidence>
<keyword evidence="1" id="KW-0732">Signal</keyword>
<feature type="chain" id="PRO_5047161013" description="Ricin B lectin domain-containing protein" evidence="1">
    <location>
        <begin position="31"/>
        <end position="172"/>
    </location>
</feature>
<comment type="caution">
    <text evidence="3">The sequence shown here is derived from an EMBL/GenBank/DDBJ whole genome shotgun (WGS) entry which is preliminary data.</text>
</comment>
<evidence type="ECO:0000313" key="4">
    <source>
        <dbReference type="Proteomes" id="UP001500879"/>
    </source>
</evidence>
<protein>
    <recommendedName>
        <fullName evidence="2">Ricin B lectin domain-containing protein</fullName>
    </recommendedName>
</protein>
<dbReference type="RefSeq" id="WP_344022717.1">
    <property type="nucleotide sequence ID" value="NZ_BAAABX010000023.1"/>
</dbReference>
<feature type="signal peptide" evidence="1">
    <location>
        <begin position="1"/>
        <end position="30"/>
    </location>
</feature>
<gene>
    <name evidence="3" type="ORF">GCM10010357_22560</name>
</gene>
<dbReference type="Pfam" id="PF00652">
    <property type="entry name" value="Ricin_B_lectin"/>
    <property type="match status" value="1"/>
</dbReference>
<evidence type="ECO:0000313" key="3">
    <source>
        <dbReference type="EMBL" id="GAA0400974.1"/>
    </source>
</evidence>
<organism evidence="3 4">
    <name type="scientific">Streptomyces luteireticuli</name>
    <dbReference type="NCBI Taxonomy" id="173858"/>
    <lineage>
        <taxon>Bacteria</taxon>
        <taxon>Bacillati</taxon>
        <taxon>Actinomycetota</taxon>
        <taxon>Actinomycetes</taxon>
        <taxon>Kitasatosporales</taxon>
        <taxon>Streptomycetaceae</taxon>
        <taxon>Streptomyces</taxon>
    </lineage>
</organism>
<dbReference type="InterPro" id="IPR000772">
    <property type="entry name" value="Ricin_B_lectin"/>
</dbReference>
<dbReference type="PROSITE" id="PS50231">
    <property type="entry name" value="RICIN_B_LECTIN"/>
    <property type="match status" value="1"/>
</dbReference>
<proteinExistence type="predicted"/>
<evidence type="ECO:0000256" key="1">
    <source>
        <dbReference type="SAM" id="SignalP"/>
    </source>
</evidence>
<feature type="domain" description="Ricin B lectin" evidence="2">
    <location>
        <begin position="34"/>
        <end position="170"/>
    </location>
</feature>
<dbReference type="Gene3D" id="2.80.10.50">
    <property type="match status" value="1"/>
</dbReference>
<sequence length="172" mass="18052">MKLSMAAKTAATIGVTVLAATGLSATSASAATASVTIVKMGAYKCIDVPGSNAYRGAPVTFHDCNKTDAQKWQLDNSTGELKNADGTMCIDAPGNNFQNGAHLQMWDCNGGKNQKWAWSSGQIVSQQKAANGKNMCWDALDGRTDNGTPVGLWECGPAPVAFSNQDFGMSLR</sequence>
<dbReference type="SMART" id="SM00458">
    <property type="entry name" value="RICIN"/>
    <property type="match status" value="1"/>
</dbReference>